<feature type="domain" description="GHMP kinase C-terminal" evidence="6">
    <location>
        <begin position="420"/>
        <end position="496"/>
    </location>
</feature>
<dbReference type="InterPro" id="IPR006204">
    <property type="entry name" value="GHMP_kinase_N_dom"/>
</dbReference>
<evidence type="ECO:0000313" key="7">
    <source>
        <dbReference type="EMBL" id="MCQ1538551.1"/>
    </source>
</evidence>
<sequence length="521" mass="55795">MNTGHEIHPLSATEIAVRIGEIEVNTGDLSPFQKVLLGTDGSVTHLLSLATESKVGVKTRLQEVLTADRETAHLLAICEGDQVNHRIVDLGQGEEGQPLIYAISYTPINRLAPEMRLDMMKADIPIGIILKNHKIESRREILSIDSYPADEHLARIFGILPGEPLFARRYRIIHKDEPLMVITEIFPSGTFSDTKRVIVDTPSRLHIGLIDLNGSIGRVDGGVGITLDRPHLLIEARAAGRISVHGGDEESRRRAADAAASVIEHFGLTGGVTIILHTLLPRHSGLGSGTQIALAAAKAVAELFGREATALELARITGRGGTSGIGTAAFDAGGIIIDGGHLFGPDQEKTGFKPSSASRGVAPAPVIFRHSFPEDWGILLVTPDTMPGASEKAEVDIFSEYCPVPLAEVQEICHLVMMQMLPSVVEGDIRRFGTAVNRIQEIGFKRVEASLQPEKLRNLPALLCEAGAYGAGLSSFGPTVFAIIDRGDTQVAEAARRALLGIGGTVEEVTARNRGAIVRMG</sequence>
<accession>A0ABD4TII6</accession>
<keyword evidence="8" id="KW-1185">Reference proteome</keyword>
<dbReference type="NCBIfam" id="NF040726">
    <property type="entry name" value="BetaRFA-P_synth"/>
    <property type="match status" value="1"/>
</dbReference>
<dbReference type="GO" id="GO:0008652">
    <property type="term" value="P:amino acid biosynthetic process"/>
    <property type="evidence" value="ECO:0007669"/>
    <property type="project" value="UniProtKB-KW"/>
</dbReference>
<name>A0ABD4TII6_9EURY</name>
<comment type="caution">
    <text evidence="7">The sequence shown here is derived from an EMBL/GenBank/DDBJ whole genome shotgun (WGS) entry which is preliminary data.</text>
</comment>
<dbReference type="PANTHER" id="PTHR20861:SF6">
    <property type="entry name" value="BETA-RIBOFURANOSYLPHENOL 5'-PHOSPHATE SYNTHASE"/>
    <property type="match status" value="1"/>
</dbReference>
<dbReference type="InterPro" id="IPR036554">
    <property type="entry name" value="GHMP_kinase_C_sf"/>
</dbReference>
<keyword evidence="2" id="KW-0808">Transferase</keyword>
<evidence type="ECO:0000256" key="1">
    <source>
        <dbReference type="ARBA" id="ARBA00022605"/>
    </source>
</evidence>
<dbReference type="SUPFAM" id="SSF64288">
    <property type="entry name" value="Chorismate lyase-like"/>
    <property type="match status" value="1"/>
</dbReference>
<evidence type="ECO:0000259" key="6">
    <source>
        <dbReference type="Pfam" id="PF08544"/>
    </source>
</evidence>
<dbReference type="Gene3D" id="3.40.1410.10">
    <property type="entry name" value="Chorismate lyase-like"/>
    <property type="match status" value="1"/>
</dbReference>
<protein>
    <submittedName>
        <fullName evidence="7">DUF98 domain-containing protein</fullName>
    </submittedName>
</protein>
<evidence type="ECO:0000313" key="8">
    <source>
        <dbReference type="Proteomes" id="UP001524383"/>
    </source>
</evidence>
<evidence type="ECO:0000256" key="4">
    <source>
        <dbReference type="ARBA" id="ARBA00022840"/>
    </source>
</evidence>
<evidence type="ECO:0000259" key="5">
    <source>
        <dbReference type="Pfam" id="PF00288"/>
    </source>
</evidence>
<dbReference type="NCBIfam" id="TIGR00144">
    <property type="entry name" value="beta_RFAP_syn"/>
    <property type="match status" value="1"/>
</dbReference>
<dbReference type="RefSeq" id="WP_255332497.1">
    <property type="nucleotide sequence ID" value="NZ_VOTZ01000011.1"/>
</dbReference>
<dbReference type="Pfam" id="PF01947">
    <property type="entry name" value="Rv2949c-like"/>
    <property type="match status" value="1"/>
</dbReference>
<gene>
    <name evidence="7" type="ORF">FTO68_06065</name>
</gene>
<feature type="domain" description="GHMP kinase N-terminal" evidence="5">
    <location>
        <begin position="258"/>
        <end position="327"/>
    </location>
</feature>
<dbReference type="AlphaFoldDB" id="A0ABD4TII6"/>
<dbReference type="InterPro" id="IPR002800">
    <property type="entry name" value="Rv2949c-like"/>
</dbReference>
<dbReference type="Pfam" id="PF08544">
    <property type="entry name" value="GHMP_kinases_C"/>
    <property type="match status" value="1"/>
</dbReference>
<keyword evidence="1" id="KW-0028">Amino-acid biosynthesis</keyword>
<dbReference type="EMBL" id="VOTZ01000011">
    <property type="protein sequence ID" value="MCQ1538551.1"/>
    <property type="molecule type" value="Genomic_DNA"/>
</dbReference>
<organism evidence="7 8">
    <name type="scientific">Methanocalculus taiwanensis</name>
    <dbReference type="NCBI Taxonomy" id="106207"/>
    <lineage>
        <taxon>Archaea</taxon>
        <taxon>Methanobacteriati</taxon>
        <taxon>Methanobacteriota</taxon>
        <taxon>Stenosarchaea group</taxon>
        <taxon>Methanomicrobia</taxon>
        <taxon>Methanomicrobiales</taxon>
        <taxon>Methanocalculaceae</taxon>
        <taxon>Methanocalculus</taxon>
    </lineage>
</organism>
<dbReference type="SUPFAM" id="SSF54211">
    <property type="entry name" value="Ribosomal protein S5 domain 2-like"/>
    <property type="match status" value="1"/>
</dbReference>
<dbReference type="SUPFAM" id="SSF55060">
    <property type="entry name" value="GHMP Kinase, C-terminal domain"/>
    <property type="match status" value="1"/>
</dbReference>
<dbReference type="InterPro" id="IPR004422">
    <property type="entry name" value="RFAP_synthase"/>
</dbReference>
<reference evidence="7 8" key="1">
    <citation type="submission" date="2019-08" db="EMBL/GenBank/DDBJ databases">
        <authorList>
            <person name="Chen S.-C."/>
            <person name="Lai M.-C."/>
            <person name="You Y.-T."/>
        </authorList>
    </citation>
    <scope>NUCLEOTIDE SEQUENCE [LARGE SCALE GENOMIC DNA]</scope>
    <source>
        <strain evidence="7 8">P2F9704a</strain>
    </source>
</reference>
<dbReference type="Gene3D" id="3.30.230.10">
    <property type="match status" value="1"/>
</dbReference>
<dbReference type="InterPro" id="IPR013750">
    <property type="entry name" value="GHMP_kinase_C_dom"/>
</dbReference>
<dbReference type="Proteomes" id="UP001524383">
    <property type="component" value="Unassembled WGS sequence"/>
</dbReference>
<keyword evidence="3" id="KW-0547">Nucleotide-binding</keyword>
<dbReference type="PANTHER" id="PTHR20861">
    <property type="entry name" value="HOMOSERINE/4-DIPHOSPHOCYTIDYL-2-C-METHYL-D-ERYTHRITOL KINASE"/>
    <property type="match status" value="1"/>
</dbReference>
<dbReference type="InterPro" id="IPR028978">
    <property type="entry name" value="Chorismate_lyase_/UTRA_dom_sf"/>
</dbReference>
<keyword evidence="4" id="KW-0067">ATP-binding</keyword>
<dbReference type="InterPro" id="IPR020568">
    <property type="entry name" value="Ribosomal_Su5_D2-typ_SF"/>
</dbReference>
<dbReference type="Pfam" id="PF00288">
    <property type="entry name" value="GHMP_kinases_N"/>
    <property type="match status" value="1"/>
</dbReference>
<proteinExistence type="predicted"/>
<dbReference type="InterPro" id="IPR014721">
    <property type="entry name" value="Ribsml_uS5_D2-typ_fold_subgr"/>
</dbReference>
<evidence type="ECO:0000256" key="2">
    <source>
        <dbReference type="ARBA" id="ARBA00022679"/>
    </source>
</evidence>
<evidence type="ECO:0000256" key="3">
    <source>
        <dbReference type="ARBA" id="ARBA00022741"/>
    </source>
</evidence>
<dbReference type="GO" id="GO:0005524">
    <property type="term" value="F:ATP binding"/>
    <property type="evidence" value="ECO:0007669"/>
    <property type="project" value="UniProtKB-KW"/>
</dbReference>
<dbReference type="GO" id="GO:0016740">
    <property type="term" value="F:transferase activity"/>
    <property type="evidence" value="ECO:0007669"/>
    <property type="project" value="UniProtKB-KW"/>
</dbReference>
<dbReference type="InterPro" id="IPR053442">
    <property type="entry name" value="Beta-RFA-P_synthase"/>
</dbReference>